<organism evidence="4 5">
    <name type="scientific">Micromonospora purpureochromogenes</name>
    <dbReference type="NCBI Taxonomy" id="47872"/>
    <lineage>
        <taxon>Bacteria</taxon>
        <taxon>Bacillati</taxon>
        <taxon>Actinomycetota</taxon>
        <taxon>Actinomycetes</taxon>
        <taxon>Micromonosporales</taxon>
        <taxon>Micromonosporaceae</taxon>
        <taxon>Micromonospora</taxon>
    </lineage>
</organism>
<evidence type="ECO:0000256" key="1">
    <source>
        <dbReference type="ARBA" id="ARBA00006484"/>
    </source>
</evidence>
<keyword evidence="2" id="KW-0560">Oxidoreductase</keyword>
<dbReference type="Gene3D" id="3.40.50.720">
    <property type="entry name" value="NAD(P)-binding Rossmann-like Domain"/>
    <property type="match status" value="1"/>
</dbReference>
<comment type="similarity">
    <text evidence="1">Belongs to the short-chain dehydrogenases/reductases (SDR) family.</text>
</comment>
<feature type="region of interest" description="Disordered" evidence="3">
    <location>
        <begin position="247"/>
        <end position="268"/>
    </location>
</feature>
<gene>
    <name evidence="4" type="ORF">GA0074696_3060</name>
</gene>
<evidence type="ECO:0000313" key="5">
    <source>
        <dbReference type="Proteomes" id="UP000198228"/>
    </source>
</evidence>
<dbReference type="InterPro" id="IPR002347">
    <property type="entry name" value="SDR_fam"/>
</dbReference>
<dbReference type="SUPFAM" id="SSF51735">
    <property type="entry name" value="NAD(P)-binding Rossmann-fold domains"/>
    <property type="match status" value="1"/>
</dbReference>
<evidence type="ECO:0000256" key="3">
    <source>
        <dbReference type="SAM" id="MobiDB-lite"/>
    </source>
</evidence>
<evidence type="ECO:0000256" key="2">
    <source>
        <dbReference type="ARBA" id="ARBA00023002"/>
    </source>
</evidence>
<dbReference type="GO" id="GO:0016491">
    <property type="term" value="F:oxidoreductase activity"/>
    <property type="evidence" value="ECO:0007669"/>
    <property type="project" value="UniProtKB-KW"/>
</dbReference>
<dbReference type="PROSITE" id="PS00061">
    <property type="entry name" value="ADH_SHORT"/>
    <property type="match status" value="1"/>
</dbReference>
<dbReference type="Proteomes" id="UP000198228">
    <property type="component" value="Chromosome I"/>
</dbReference>
<dbReference type="InterPro" id="IPR036291">
    <property type="entry name" value="NAD(P)-bd_dom_sf"/>
</dbReference>
<dbReference type="Pfam" id="PF00106">
    <property type="entry name" value="adh_short"/>
    <property type="match status" value="1"/>
</dbReference>
<accession>A0A1C4Y522</accession>
<dbReference type="GO" id="GO:0016020">
    <property type="term" value="C:membrane"/>
    <property type="evidence" value="ECO:0007669"/>
    <property type="project" value="TreeGrafter"/>
</dbReference>
<dbReference type="RefSeq" id="WP_088961711.1">
    <property type="nucleotide sequence ID" value="NZ_LT607410.1"/>
</dbReference>
<dbReference type="PRINTS" id="PR00081">
    <property type="entry name" value="GDHRDH"/>
</dbReference>
<proteinExistence type="inferred from homology"/>
<dbReference type="PANTHER" id="PTHR44196:SF2">
    <property type="entry name" value="SHORT-CHAIN DEHYDROGENASE-RELATED"/>
    <property type="match status" value="1"/>
</dbReference>
<dbReference type="EMBL" id="LT607410">
    <property type="protein sequence ID" value="SCF15838.1"/>
    <property type="molecule type" value="Genomic_DNA"/>
</dbReference>
<dbReference type="AlphaFoldDB" id="A0A1C4Y522"/>
<evidence type="ECO:0000313" key="4">
    <source>
        <dbReference type="EMBL" id="SCF15838.1"/>
    </source>
</evidence>
<reference evidence="4 5" key="1">
    <citation type="submission" date="2016-06" db="EMBL/GenBank/DDBJ databases">
        <authorList>
            <person name="Kjaerup R.B."/>
            <person name="Dalgaard T.S."/>
            <person name="Juul-Madsen H.R."/>
        </authorList>
    </citation>
    <scope>NUCLEOTIDE SEQUENCE [LARGE SCALE GENOMIC DNA]</scope>
    <source>
        <strain evidence="4 5">DSM 43821</strain>
    </source>
</reference>
<dbReference type="PANTHER" id="PTHR44196">
    <property type="entry name" value="DEHYDROGENASE/REDUCTASE SDR FAMILY MEMBER 7B"/>
    <property type="match status" value="1"/>
</dbReference>
<dbReference type="InterPro" id="IPR020904">
    <property type="entry name" value="Sc_DH/Rdtase_CS"/>
</dbReference>
<dbReference type="CDD" id="cd05233">
    <property type="entry name" value="SDR_c"/>
    <property type="match status" value="1"/>
</dbReference>
<name>A0A1C4Y522_9ACTN</name>
<feature type="compositionally biased region" description="Basic and acidic residues" evidence="3">
    <location>
        <begin position="249"/>
        <end position="262"/>
    </location>
</feature>
<protein>
    <submittedName>
        <fullName evidence="4">Short-chain dehydrogenase</fullName>
    </submittedName>
</protein>
<sequence length="268" mass="27951">MSAPTTGRPLAVVTGASSGIGYELAGQFVAHGYDVVIAAEDPGIGEAAEHLRRDGRAQVQPVRVDLATFDGVAALAEAVDATGRPVDALAVNAGRGAGGAFVGDTDLRDELNIIDVNVTSTVHLTKRLLPAMVERGTGRVLFTSSIASTMPGAFQAVYNASKSFVQSFAEALRNELKDTGVTVTSLMPGPTDTKFFERADMTDTRVGAGSKDDPATVAAQGFEAMMKGEEKVVAGSLKNKVQAAAARFTPDRLKSEQHRKMAEPGSAD</sequence>